<feature type="domain" description="Ig-like" evidence="4">
    <location>
        <begin position="708"/>
        <end position="810"/>
    </location>
</feature>
<keyword evidence="3" id="KW-0393">Immunoglobulin domain</keyword>
<feature type="domain" description="Ig-like" evidence="4">
    <location>
        <begin position="24"/>
        <end position="130"/>
    </location>
</feature>
<feature type="domain" description="Ig-like" evidence="4">
    <location>
        <begin position="934"/>
        <end position="1025"/>
    </location>
</feature>
<dbReference type="GO" id="GO:0005102">
    <property type="term" value="F:signaling receptor binding"/>
    <property type="evidence" value="ECO:0007669"/>
    <property type="project" value="TreeGrafter"/>
</dbReference>
<dbReference type="Ensembl" id="ENSONIT00000002325.2">
    <property type="protein sequence ID" value="ENSONIP00000002324.2"/>
    <property type="gene ID" value="ENSONIG00000001863.2"/>
</dbReference>
<dbReference type="InterPro" id="IPR003598">
    <property type="entry name" value="Ig_sub2"/>
</dbReference>
<dbReference type="SMART" id="SM00408">
    <property type="entry name" value="IGc2"/>
    <property type="match status" value="9"/>
</dbReference>
<dbReference type="InterPro" id="IPR050504">
    <property type="entry name" value="IgSF_BTN/MOG"/>
</dbReference>
<dbReference type="InterPro" id="IPR036179">
    <property type="entry name" value="Ig-like_dom_sf"/>
</dbReference>
<dbReference type="GO" id="GO:0009897">
    <property type="term" value="C:external side of plasma membrane"/>
    <property type="evidence" value="ECO:0007669"/>
    <property type="project" value="TreeGrafter"/>
</dbReference>
<evidence type="ECO:0000313" key="5">
    <source>
        <dbReference type="Ensembl" id="ENSONIP00000002324.2"/>
    </source>
</evidence>
<dbReference type="SMART" id="SM00409">
    <property type="entry name" value="IG"/>
    <property type="match status" value="9"/>
</dbReference>
<dbReference type="PANTHER" id="PTHR24100">
    <property type="entry name" value="BUTYROPHILIN"/>
    <property type="match status" value="1"/>
</dbReference>
<reference evidence="6" key="1">
    <citation type="submission" date="2012-01" db="EMBL/GenBank/DDBJ databases">
        <title>The Genome Sequence of Oreochromis niloticus (Nile Tilapia).</title>
        <authorList>
            <consortium name="Broad Institute Genome Assembly Team"/>
            <consortium name="Broad Institute Sequencing Platform"/>
            <person name="Di Palma F."/>
            <person name="Johnson J."/>
            <person name="Lander E.S."/>
            <person name="Lindblad-Toh K."/>
        </authorList>
    </citation>
    <scope>NUCLEOTIDE SEQUENCE [LARGE SCALE GENOMIC DNA]</scope>
</reference>
<feature type="domain" description="Ig-like" evidence="4">
    <location>
        <begin position="151"/>
        <end position="251"/>
    </location>
</feature>
<proteinExistence type="predicted"/>
<evidence type="ECO:0000256" key="1">
    <source>
        <dbReference type="ARBA" id="ARBA00004370"/>
    </source>
</evidence>
<reference evidence="5" key="3">
    <citation type="submission" date="2025-09" db="UniProtKB">
        <authorList>
            <consortium name="Ensembl"/>
        </authorList>
    </citation>
    <scope>IDENTIFICATION</scope>
</reference>
<keyword evidence="6" id="KW-1185">Reference proteome</keyword>
<sequence>MTDLNNKHRVGPEELQDLEMAAGPQWLCANLLFVMFVSADEKIIPAESGQDVTLTCRATNKNIYTLEWSRADLGGKNVLFYWKHHFDPANQHPSFKNRVDLKDRQMKDGDVSLILKDVTIDDTGRYECRVVMEQTRSWGFISIINLRVVVPPDKIIPAEPGQDVTLTSQAPNNNITAVKWSRADLGDKNVLLYRDGKFETDNQHPSFKNRVDLQDRQMKAGDVSLILKNVTTADTGTYECRVAQKSEERMKLRSRRSLIVAEPKTLPAESGQNVTLTSRAPNKNIYTLEWSRADLGGKNVLFYQKHHFDPANQHPSFKNRVDLKDRQMKDGDVSLILKDVTINDTGRYECHVFMTETRSWEVTSFINLRVVDPPGQKNITALSGQDVTLTCRAQKKITVLKWSRADLGSEYVLQYHDNQSVPDDQHPSFKNRVDLQDREMKDGDVSLILKDVTTNDTGTYECGVFMEETRSWEVISIIYLTVVDPPEHKTITAESGQDVTLTCRAPNNNIRAVYWTRADLLPEHVLLYQDGQFDREDQHPSFKNRVDLQDRQMKDGDVSLILKDVMMNDAGTYQCLGFMAETHSLKLISLIYLSISPEQKFLKAESGQDVTLTCRAPKNNIRRVLWTRADLLPEHVLLYEDGHFDPDNQHPSFKNRVDLHDRQMKDGDVSLILKDVTINDAETYKCLVFMEKTRSWELISLIYLRVPPDEKTITAEYGQDVTLTCRAPNNNIRRVLWTRADLLPEYVLLYQDGRFDPDKQHPSFNNRVDLQNRKMKNGDVSLILKNVMINDTGIHKCHVFMAETDSWEITSIIYLNVVDPPDEKTITVESGQDVTLPCQAPKNNIRGVYWTRADLGDEYVLLYKDGRSDPDKQHPSFKNRVDLQDIKMKHGNMSLILKDVTINDAETYMCHGFMAETLSWVLISTIYLSVVHPPDKKTIITESGQDVTLTCRAPNNNIRGVYWTRADLVPEYVLLYQDGRFDPDDQHPSFKNRVDLQDRQMKDGDVSLILKNVTINDTGTYECHVFMAETDSWEIISIIYLVVVVPPGQTGGHTDEL</sequence>
<dbReference type="InParanoid" id="I3J0D4"/>
<keyword evidence="2" id="KW-0472">Membrane</keyword>
<dbReference type="InterPro" id="IPR007110">
    <property type="entry name" value="Ig-like_dom"/>
</dbReference>
<feature type="domain" description="Ig-like" evidence="4">
    <location>
        <begin position="597"/>
        <end position="688"/>
    </location>
</feature>
<dbReference type="InterPro" id="IPR003599">
    <property type="entry name" value="Ig_sub"/>
</dbReference>
<dbReference type="Pfam" id="PF07686">
    <property type="entry name" value="V-set"/>
    <property type="match status" value="9"/>
</dbReference>
<dbReference type="GO" id="GO:0050852">
    <property type="term" value="P:T cell receptor signaling pathway"/>
    <property type="evidence" value="ECO:0007669"/>
    <property type="project" value="TreeGrafter"/>
</dbReference>
<dbReference type="InterPro" id="IPR013783">
    <property type="entry name" value="Ig-like_fold"/>
</dbReference>
<feature type="domain" description="Ig-like" evidence="4">
    <location>
        <begin position="821"/>
        <end position="910"/>
    </location>
</feature>
<evidence type="ECO:0000256" key="3">
    <source>
        <dbReference type="ARBA" id="ARBA00023319"/>
    </source>
</evidence>
<organism evidence="5 6">
    <name type="scientific">Oreochromis niloticus</name>
    <name type="common">Nile tilapia</name>
    <name type="synonym">Tilapia nilotica</name>
    <dbReference type="NCBI Taxonomy" id="8128"/>
    <lineage>
        <taxon>Eukaryota</taxon>
        <taxon>Metazoa</taxon>
        <taxon>Chordata</taxon>
        <taxon>Craniata</taxon>
        <taxon>Vertebrata</taxon>
        <taxon>Euteleostomi</taxon>
        <taxon>Actinopterygii</taxon>
        <taxon>Neopterygii</taxon>
        <taxon>Teleostei</taxon>
        <taxon>Neoteleostei</taxon>
        <taxon>Acanthomorphata</taxon>
        <taxon>Ovalentaria</taxon>
        <taxon>Cichlomorphae</taxon>
        <taxon>Cichliformes</taxon>
        <taxon>Cichlidae</taxon>
        <taxon>African cichlids</taxon>
        <taxon>Pseudocrenilabrinae</taxon>
        <taxon>Oreochromini</taxon>
        <taxon>Oreochromis</taxon>
    </lineage>
</organism>
<dbReference type="PROSITE" id="PS50835">
    <property type="entry name" value="IG_LIKE"/>
    <property type="match status" value="9"/>
</dbReference>
<protein>
    <recommendedName>
        <fullName evidence="4">Ig-like domain-containing protein</fullName>
    </recommendedName>
</protein>
<dbReference type="Gene3D" id="2.60.40.10">
    <property type="entry name" value="Immunoglobulins"/>
    <property type="match status" value="9"/>
</dbReference>
<dbReference type="Proteomes" id="UP000005207">
    <property type="component" value="Linkage group LG3"/>
</dbReference>
<evidence type="ECO:0000259" key="4">
    <source>
        <dbReference type="PROSITE" id="PS50835"/>
    </source>
</evidence>
<name>I3J0D4_ORENI</name>
<feature type="domain" description="Ig-like" evidence="4">
    <location>
        <begin position="257"/>
        <end position="363"/>
    </location>
</feature>
<comment type="subcellular location">
    <subcellularLocation>
        <location evidence="1">Membrane</location>
    </subcellularLocation>
</comment>
<feature type="domain" description="Ig-like" evidence="4">
    <location>
        <begin position="486"/>
        <end position="575"/>
    </location>
</feature>
<evidence type="ECO:0000256" key="2">
    <source>
        <dbReference type="ARBA" id="ARBA00023136"/>
    </source>
</evidence>
<dbReference type="InterPro" id="IPR013106">
    <property type="entry name" value="Ig_V-set"/>
</dbReference>
<feature type="domain" description="Ig-like" evidence="4">
    <location>
        <begin position="374"/>
        <end position="464"/>
    </location>
</feature>
<dbReference type="SMART" id="SM00406">
    <property type="entry name" value="IGv"/>
    <property type="match status" value="9"/>
</dbReference>
<dbReference type="GeneTree" id="ENSGT00940000156511"/>
<dbReference type="SUPFAM" id="SSF48726">
    <property type="entry name" value="Immunoglobulin"/>
    <property type="match status" value="9"/>
</dbReference>
<accession>I3J0D4</accession>
<gene>
    <name evidence="5" type="primary">LOC109201339</name>
</gene>
<reference evidence="5" key="2">
    <citation type="submission" date="2025-08" db="UniProtKB">
        <authorList>
            <consortium name="Ensembl"/>
        </authorList>
    </citation>
    <scope>IDENTIFICATION</scope>
</reference>
<dbReference type="PANTHER" id="PTHR24100:SF151">
    <property type="entry name" value="ICOS LIGAND"/>
    <property type="match status" value="1"/>
</dbReference>
<evidence type="ECO:0000313" key="6">
    <source>
        <dbReference type="Proteomes" id="UP000005207"/>
    </source>
</evidence>
<dbReference type="AlphaFoldDB" id="I3J0D4"/>
<dbReference type="GO" id="GO:0001817">
    <property type="term" value="P:regulation of cytokine production"/>
    <property type="evidence" value="ECO:0007669"/>
    <property type="project" value="TreeGrafter"/>
</dbReference>
<dbReference type="HOGENOM" id="CLU_013137_13_0_1"/>